<dbReference type="PANTHER" id="PTHR35866:SF1">
    <property type="entry name" value="YKGJ FAMILY CYSTEINE CLUSTER PROTEIN"/>
    <property type="match status" value="1"/>
</dbReference>
<evidence type="ECO:0000313" key="2">
    <source>
        <dbReference type="Proteomes" id="UP001058120"/>
    </source>
</evidence>
<gene>
    <name evidence="1" type="ORF">JBF11_05210</name>
</gene>
<sequence length="154" mass="17519">MSEKSFSCRRCGHCCHGRGGIVVGQRDLPRLLVYFNMEKADFLARYTEIFDGKPVLITGEDDFCYFFEEGRGCTIHEARPDVCRAWPYFRGNLIDEFSFAMAKEDCPGIVKTVSHAFFAHDGYAYLKNNGLLCKDKSVDGRALIVDENELPELK</sequence>
<accession>A0ABY5XYD4</accession>
<name>A0ABY5XYD4_9BACT</name>
<dbReference type="EMBL" id="CP065938">
    <property type="protein sequence ID" value="UWX04895.1"/>
    <property type="molecule type" value="Genomic_DNA"/>
</dbReference>
<dbReference type="RefSeq" id="WP_334314450.1">
    <property type="nucleotide sequence ID" value="NZ_CP065938.1"/>
</dbReference>
<dbReference type="PANTHER" id="PTHR35866">
    <property type="entry name" value="PUTATIVE-RELATED"/>
    <property type="match status" value="1"/>
</dbReference>
<protein>
    <submittedName>
        <fullName evidence="1">YkgJ family cysteine cluster protein</fullName>
    </submittedName>
</protein>
<dbReference type="Pfam" id="PF03692">
    <property type="entry name" value="CxxCxxCC"/>
    <property type="match status" value="1"/>
</dbReference>
<reference evidence="1" key="1">
    <citation type="submission" date="2020-12" db="EMBL/GenBank/DDBJ databases">
        <title>Taurinivorans muris gen. nov., sp. nov., fundamental and realized metabolic niche of a ubiquitous sulfidogenic bacterium in the murine intestine.</title>
        <authorList>
            <person name="Ye H."/>
            <person name="Hanson B.T."/>
            <person name="Loy A."/>
        </authorList>
    </citation>
    <scope>NUCLEOTIDE SEQUENCE</scope>
    <source>
        <strain evidence="1">LT0009</strain>
    </source>
</reference>
<evidence type="ECO:0000313" key="1">
    <source>
        <dbReference type="EMBL" id="UWX04895.1"/>
    </source>
</evidence>
<keyword evidence="2" id="KW-1185">Reference proteome</keyword>
<dbReference type="InterPro" id="IPR005358">
    <property type="entry name" value="Puta_zinc/iron-chelating_dom"/>
</dbReference>
<dbReference type="Proteomes" id="UP001058120">
    <property type="component" value="Chromosome"/>
</dbReference>
<organism evidence="1 2">
    <name type="scientific">Taurinivorans muris</name>
    <dbReference type="NCBI Taxonomy" id="2787751"/>
    <lineage>
        <taxon>Bacteria</taxon>
        <taxon>Pseudomonadati</taxon>
        <taxon>Thermodesulfobacteriota</taxon>
        <taxon>Desulfovibrionia</taxon>
        <taxon>Desulfovibrionales</taxon>
        <taxon>Desulfovibrionaceae</taxon>
        <taxon>Taurinivorans</taxon>
    </lineage>
</organism>
<proteinExistence type="predicted"/>